<evidence type="ECO:0000313" key="5">
    <source>
        <dbReference type="EMBL" id="BBO77279.1"/>
    </source>
</evidence>
<dbReference type="InterPro" id="IPR015854">
    <property type="entry name" value="ABC_transpr_LolD-like"/>
</dbReference>
<dbReference type="KEGG" id="dwd:DSCW_46960"/>
<evidence type="ECO:0000256" key="3">
    <source>
        <dbReference type="ARBA" id="ARBA00022840"/>
    </source>
</evidence>
<dbReference type="EMBL" id="AP021875">
    <property type="protein sequence ID" value="BBO77279.1"/>
    <property type="molecule type" value="Genomic_DNA"/>
</dbReference>
<accession>A0A5K7ZAS5</accession>
<dbReference type="PROSITE" id="PS00211">
    <property type="entry name" value="ABC_TRANSPORTER_1"/>
    <property type="match status" value="1"/>
</dbReference>
<comment type="similarity">
    <text evidence="1">Belongs to the ABC transporter superfamily.</text>
</comment>
<evidence type="ECO:0000256" key="1">
    <source>
        <dbReference type="ARBA" id="ARBA00005417"/>
    </source>
</evidence>
<dbReference type="GO" id="GO:0005886">
    <property type="term" value="C:plasma membrane"/>
    <property type="evidence" value="ECO:0007669"/>
    <property type="project" value="TreeGrafter"/>
</dbReference>
<feature type="domain" description="ABC transporter" evidence="4">
    <location>
        <begin position="7"/>
        <end position="231"/>
    </location>
</feature>
<evidence type="ECO:0000313" key="6">
    <source>
        <dbReference type="Proteomes" id="UP000427769"/>
    </source>
</evidence>
<dbReference type="RefSeq" id="WP_170302424.1">
    <property type="nucleotide sequence ID" value="NZ_AP021875.1"/>
</dbReference>
<evidence type="ECO:0000256" key="2">
    <source>
        <dbReference type="ARBA" id="ARBA00022741"/>
    </source>
</evidence>
<dbReference type="Gene3D" id="3.40.50.300">
    <property type="entry name" value="P-loop containing nucleotide triphosphate hydrolases"/>
    <property type="match status" value="1"/>
</dbReference>
<name>A0A5K7ZAS5_9BACT</name>
<dbReference type="InterPro" id="IPR003439">
    <property type="entry name" value="ABC_transporter-like_ATP-bd"/>
</dbReference>
<dbReference type="InterPro" id="IPR017871">
    <property type="entry name" value="ABC_transporter-like_CS"/>
</dbReference>
<keyword evidence="6" id="KW-1185">Reference proteome</keyword>
<gene>
    <name evidence="5" type="ORF">DSCW_46960</name>
</gene>
<dbReference type="PANTHER" id="PTHR24220">
    <property type="entry name" value="IMPORT ATP-BINDING PROTEIN"/>
    <property type="match status" value="1"/>
</dbReference>
<dbReference type="GO" id="GO:0022857">
    <property type="term" value="F:transmembrane transporter activity"/>
    <property type="evidence" value="ECO:0007669"/>
    <property type="project" value="TreeGrafter"/>
</dbReference>
<keyword evidence="2" id="KW-0547">Nucleotide-binding</keyword>
<dbReference type="SUPFAM" id="SSF52540">
    <property type="entry name" value="P-loop containing nucleoside triphosphate hydrolases"/>
    <property type="match status" value="1"/>
</dbReference>
<dbReference type="GO" id="GO:0005524">
    <property type="term" value="F:ATP binding"/>
    <property type="evidence" value="ECO:0007669"/>
    <property type="project" value="UniProtKB-KW"/>
</dbReference>
<reference evidence="5 6" key="1">
    <citation type="submission" date="2019-11" db="EMBL/GenBank/DDBJ databases">
        <title>Comparative genomics of hydrocarbon-degrading Desulfosarcina strains.</title>
        <authorList>
            <person name="Watanabe M."/>
            <person name="Kojima H."/>
            <person name="Fukui M."/>
        </authorList>
    </citation>
    <scope>NUCLEOTIDE SEQUENCE [LARGE SCALE GENOMIC DNA]</scope>
    <source>
        <strain evidence="5 6">PP31</strain>
    </source>
</reference>
<keyword evidence="3 5" id="KW-0067">ATP-binding</keyword>
<dbReference type="PROSITE" id="PS50893">
    <property type="entry name" value="ABC_TRANSPORTER_2"/>
    <property type="match status" value="1"/>
</dbReference>
<dbReference type="Pfam" id="PF00005">
    <property type="entry name" value="ABC_tran"/>
    <property type="match status" value="1"/>
</dbReference>
<evidence type="ECO:0000259" key="4">
    <source>
        <dbReference type="PROSITE" id="PS50893"/>
    </source>
</evidence>
<proteinExistence type="inferred from homology"/>
<sequence length="231" mass="25314">MELIPGFVCHRLGFHWPGRCSAKRPVLESVDARFAPGTLTLVTGETGAGKSTLLNLLGGLLRPTGGEIHADGQPISRWPANHRDPWRRNVGIVFQHLALVPDISAAENLLLPLIPRKISWSRMQAQIQKRLVENDLADLGRFPARELSGGQRQRLAVARALSGEPRFILADEPTAFQDDDHARQIIAQLRAAADAGAVTVVCSQDPRLKTSVAFHLRYHLASGRLTRGNPT</sequence>
<dbReference type="Proteomes" id="UP000427769">
    <property type="component" value="Chromosome"/>
</dbReference>
<dbReference type="InterPro" id="IPR003593">
    <property type="entry name" value="AAA+_ATPase"/>
</dbReference>
<dbReference type="GO" id="GO:0016887">
    <property type="term" value="F:ATP hydrolysis activity"/>
    <property type="evidence" value="ECO:0007669"/>
    <property type="project" value="InterPro"/>
</dbReference>
<dbReference type="InterPro" id="IPR027417">
    <property type="entry name" value="P-loop_NTPase"/>
</dbReference>
<organism evidence="5 6">
    <name type="scientific">Desulfosarcina widdelii</name>
    <dbReference type="NCBI Taxonomy" id="947919"/>
    <lineage>
        <taxon>Bacteria</taxon>
        <taxon>Pseudomonadati</taxon>
        <taxon>Thermodesulfobacteriota</taxon>
        <taxon>Desulfobacteria</taxon>
        <taxon>Desulfobacterales</taxon>
        <taxon>Desulfosarcinaceae</taxon>
        <taxon>Desulfosarcina</taxon>
    </lineage>
</organism>
<dbReference type="AlphaFoldDB" id="A0A5K7ZAS5"/>
<dbReference type="PANTHER" id="PTHR24220:SF689">
    <property type="entry name" value="LIPOPROTEIN-RELEASING SYSTEM ATP-BINDING PROTEIN LOLD"/>
    <property type="match status" value="1"/>
</dbReference>
<dbReference type="SMART" id="SM00382">
    <property type="entry name" value="AAA"/>
    <property type="match status" value="1"/>
</dbReference>
<protein>
    <submittedName>
        <fullName evidence="5">Macrolide ABC transporter ATP-binding protein</fullName>
    </submittedName>
</protein>